<dbReference type="GO" id="GO:0016071">
    <property type="term" value="P:mRNA metabolic process"/>
    <property type="evidence" value="ECO:0007669"/>
    <property type="project" value="UniProtKB-ARBA"/>
</dbReference>
<proteinExistence type="predicted"/>
<protein>
    <submittedName>
        <fullName evidence="1">Uncharacterized protein</fullName>
    </submittedName>
</protein>
<dbReference type="PANTHER" id="PTHR35306:SF1">
    <property type="entry name" value="VQ DOMAIN-CONTAINING PROTEIN"/>
    <property type="match status" value="1"/>
</dbReference>
<organism evidence="2">
    <name type="scientific">Brassica campestris</name>
    <name type="common">Field mustard</name>
    <dbReference type="NCBI Taxonomy" id="3711"/>
    <lineage>
        <taxon>Eukaryota</taxon>
        <taxon>Viridiplantae</taxon>
        <taxon>Streptophyta</taxon>
        <taxon>Embryophyta</taxon>
        <taxon>Tracheophyta</taxon>
        <taxon>Spermatophyta</taxon>
        <taxon>Magnoliopsida</taxon>
        <taxon>eudicotyledons</taxon>
        <taxon>Gunneridae</taxon>
        <taxon>Pentapetalae</taxon>
        <taxon>rosids</taxon>
        <taxon>malvids</taxon>
        <taxon>Brassicales</taxon>
        <taxon>Brassicaceae</taxon>
        <taxon>Brassiceae</taxon>
        <taxon>Brassica</taxon>
    </lineage>
</organism>
<dbReference type="Proteomes" id="UP000694005">
    <property type="component" value="Chromosome A02"/>
</dbReference>
<evidence type="ECO:0000313" key="2">
    <source>
        <dbReference type="EMBL" id="VDC89762.1"/>
    </source>
</evidence>
<dbReference type="AlphaFoldDB" id="A0A3P6ABJ9"/>
<gene>
    <name evidence="2" type="ORF">BRAA02T07483Z</name>
    <name evidence="1" type="ORF">BRAPAZ1V2_A02P30780.2</name>
</gene>
<reference evidence="2" key="1">
    <citation type="submission" date="2018-11" db="EMBL/GenBank/DDBJ databases">
        <authorList>
            <consortium name="Genoscope - CEA"/>
            <person name="William W."/>
        </authorList>
    </citation>
    <scope>NUCLEOTIDE SEQUENCE</scope>
</reference>
<dbReference type="InterPro" id="IPR028322">
    <property type="entry name" value="PNRC-like_rgn"/>
</dbReference>
<evidence type="ECO:0000313" key="1">
    <source>
        <dbReference type="EMBL" id="CAG7894126.1"/>
    </source>
</evidence>
<feature type="non-terminal residue" evidence="2">
    <location>
        <position position="188"/>
    </location>
</feature>
<sequence length="188" mass="20614">METLILAAEHGKKTVGRHSDGFRSKTLRQINCRTFHYGYGVGLLPRPKRTSLTKGPLPQAPCGRGSQIRCEFVEKRRSLSYSELWAGPTYSNSPPPTSLPIPKFSLRQKRTVSLSFPPPQAAKSAPVSPTSSADNPFHTTVSATVTLPGLMVVVKEQRGSSQVFTAELVSCYWISYPILSLVEQIAIV</sequence>
<dbReference type="EMBL" id="LR031573">
    <property type="protein sequence ID" value="VDC89762.1"/>
    <property type="molecule type" value="Genomic_DNA"/>
</dbReference>
<feature type="non-terminal residue" evidence="2">
    <location>
        <position position="1"/>
    </location>
</feature>
<dbReference type="Pfam" id="PF15365">
    <property type="entry name" value="PNRC"/>
    <property type="match status" value="1"/>
</dbReference>
<name>A0A3P6ABJ9_BRACM</name>
<dbReference type="PANTHER" id="PTHR35306">
    <property type="entry name" value="BNAA03G57290D PROTEIN"/>
    <property type="match status" value="1"/>
</dbReference>
<accession>A0A3P6ABJ9</accession>
<dbReference type="EMBL" id="LS974618">
    <property type="protein sequence ID" value="CAG7894126.1"/>
    <property type="molecule type" value="Genomic_DNA"/>
</dbReference>
<dbReference type="Gramene" id="A02p30780.2_BraZ1">
    <property type="protein sequence ID" value="A02p30780.2_BraZ1.CDS"/>
    <property type="gene ID" value="A02g30780.2_BraZ1"/>
</dbReference>